<proteinExistence type="predicted"/>
<evidence type="ECO:0000313" key="3">
    <source>
        <dbReference type="Proteomes" id="UP001597135"/>
    </source>
</evidence>
<keyword evidence="1" id="KW-0812">Transmembrane</keyword>
<feature type="transmembrane region" description="Helical" evidence="1">
    <location>
        <begin position="41"/>
        <end position="61"/>
    </location>
</feature>
<gene>
    <name evidence="2" type="ORF">ACFQ4E_04910</name>
</gene>
<feature type="transmembrane region" description="Helical" evidence="1">
    <location>
        <begin position="81"/>
        <end position="102"/>
    </location>
</feature>
<sequence>MTQTFRKLTQSDFQSRIARVDPFFARHGVCRVARTQRVSNPVLWTVIGFGWIYFVVTIGRRRDWLEQSLAQGSLPEHMRDWVLAGLAALIGVTAVMMVLHLARFLLRRRGQRGASGNILAGALGALMLVNAPADMLTGGAQGMGGSVGAFLTAALDSTHTPDASLDVSDIRLVSSKGN</sequence>
<evidence type="ECO:0000313" key="2">
    <source>
        <dbReference type="EMBL" id="MFD1341754.1"/>
    </source>
</evidence>
<dbReference type="EMBL" id="JBHTMU010000006">
    <property type="protein sequence ID" value="MFD1341754.1"/>
    <property type="molecule type" value="Genomic_DNA"/>
</dbReference>
<protein>
    <submittedName>
        <fullName evidence="2">Uncharacterized protein</fullName>
    </submittedName>
</protein>
<name>A0ABW3ZFJ1_9RHOB</name>
<accession>A0ABW3ZFJ1</accession>
<organism evidence="2 3">
    <name type="scientific">Litorisediminicola beolgyonensis</name>
    <dbReference type="NCBI Taxonomy" id="1173614"/>
    <lineage>
        <taxon>Bacteria</taxon>
        <taxon>Pseudomonadati</taxon>
        <taxon>Pseudomonadota</taxon>
        <taxon>Alphaproteobacteria</taxon>
        <taxon>Rhodobacterales</taxon>
        <taxon>Paracoccaceae</taxon>
        <taxon>Litorisediminicola</taxon>
    </lineage>
</organism>
<keyword evidence="1" id="KW-1133">Transmembrane helix</keyword>
<feature type="transmembrane region" description="Helical" evidence="1">
    <location>
        <begin position="114"/>
        <end position="133"/>
    </location>
</feature>
<keyword evidence="1" id="KW-0472">Membrane</keyword>
<dbReference type="RefSeq" id="WP_386801821.1">
    <property type="nucleotide sequence ID" value="NZ_JBHTMU010000006.1"/>
</dbReference>
<evidence type="ECO:0000256" key="1">
    <source>
        <dbReference type="SAM" id="Phobius"/>
    </source>
</evidence>
<keyword evidence="3" id="KW-1185">Reference proteome</keyword>
<reference evidence="3" key="1">
    <citation type="journal article" date="2019" name="Int. J. Syst. Evol. Microbiol.">
        <title>The Global Catalogue of Microorganisms (GCM) 10K type strain sequencing project: providing services to taxonomists for standard genome sequencing and annotation.</title>
        <authorList>
            <consortium name="The Broad Institute Genomics Platform"/>
            <consortium name="The Broad Institute Genome Sequencing Center for Infectious Disease"/>
            <person name="Wu L."/>
            <person name="Ma J."/>
        </authorList>
    </citation>
    <scope>NUCLEOTIDE SEQUENCE [LARGE SCALE GENOMIC DNA]</scope>
    <source>
        <strain evidence="3">CCUG 62953</strain>
    </source>
</reference>
<dbReference type="Proteomes" id="UP001597135">
    <property type="component" value="Unassembled WGS sequence"/>
</dbReference>
<comment type="caution">
    <text evidence="2">The sequence shown here is derived from an EMBL/GenBank/DDBJ whole genome shotgun (WGS) entry which is preliminary data.</text>
</comment>